<comment type="caution">
    <text evidence="1">The sequence shown here is derived from an EMBL/GenBank/DDBJ whole genome shotgun (WGS) entry which is preliminary data.</text>
</comment>
<reference evidence="1" key="1">
    <citation type="journal article" date="2014" name="Front. Microbiol.">
        <title>High frequency of phylogenetically diverse reductive dehalogenase-homologous genes in deep subseafloor sedimentary metagenomes.</title>
        <authorList>
            <person name="Kawai M."/>
            <person name="Futagami T."/>
            <person name="Toyoda A."/>
            <person name="Takaki Y."/>
            <person name="Nishi S."/>
            <person name="Hori S."/>
            <person name="Arai W."/>
            <person name="Tsubouchi T."/>
            <person name="Morono Y."/>
            <person name="Uchiyama I."/>
            <person name="Ito T."/>
            <person name="Fujiyama A."/>
            <person name="Inagaki F."/>
            <person name="Takami H."/>
        </authorList>
    </citation>
    <scope>NUCLEOTIDE SEQUENCE</scope>
    <source>
        <strain evidence="1">Expedition CK06-06</strain>
    </source>
</reference>
<accession>X1DY97</accession>
<dbReference type="EMBL" id="BART01026810">
    <property type="protein sequence ID" value="GAH01368.1"/>
    <property type="molecule type" value="Genomic_DNA"/>
</dbReference>
<protein>
    <submittedName>
        <fullName evidence="1">Uncharacterized protein</fullName>
    </submittedName>
</protein>
<gene>
    <name evidence="1" type="ORF">S01H4_47700</name>
</gene>
<sequence length="118" mass="13100">MVEYGSSESSESNAKISGVRLGFNDKGIMDVMIFLDYGGIKQGFGGYCLGNKDKASGSLGYVIHGILKTLEVDDWNKLEGQPVRVVGNHNKVEKIGHFLKDNWFSFEECFAKMKGEKQ</sequence>
<evidence type="ECO:0000313" key="1">
    <source>
        <dbReference type="EMBL" id="GAH01368.1"/>
    </source>
</evidence>
<proteinExistence type="predicted"/>
<dbReference type="AlphaFoldDB" id="X1DY97"/>
<organism evidence="1">
    <name type="scientific">marine sediment metagenome</name>
    <dbReference type="NCBI Taxonomy" id="412755"/>
    <lineage>
        <taxon>unclassified sequences</taxon>
        <taxon>metagenomes</taxon>
        <taxon>ecological metagenomes</taxon>
    </lineage>
</organism>
<name>X1DY97_9ZZZZ</name>